<evidence type="ECO:0000313" key="1">
    <source>
        <dbReference type="EMBL" id="JAD15124.1"/>
    </source>
</evidence>
<reference evidence="1" key="1">
    <citation type="submission" date="2014-09" db="EMBL/GenBank/DDBJ databases">
        <authorList>
            <person name="Magalhaes I.L.F."/>
            <person name="Oliveira U."/>
            <person name="Santos F.R."/>
            <person name="Vidigal T.H.D.A."/>
            <person name="Brescovit A.D."/>
            <person name="Santos A.J."/>
        </authorList>
    </citation>
    <scope>NUCLEOTIDE SEQUENCE</scope>
    <source>
        <tissue evidence="1">Shoot tissue taken approximately 20 cm above the soil surface</tissue>
    </source>
</reference>
<protein>
    <submittedName>
        <fullName evidence="1">Uncharacterized protein</fullName>
    </submittedName>
</protein>
<reference evidence="1" key="2">
    <citation type="journal article" date="2015" name="Data Brief">
        <title>Shoot transcriptome of the giant reed, Arundo donax.</title>
        <authorList>
            <person name="Barrero R.A."/>
            <person name="Guerrero F.D."/>
            <person name="Moolhuijzen P."/>
            <person name="Goolsby J.A."/>
            <person name="Tidwell J."/>
            <person name="Bellgard S.E."/>
            <person name="Bellgard M.I."/>
        </authorList>
    </citation>
    <scope>NUCLEOTIDE SEQUENCE</scope>
    <source>
        <tissue evidence="1">Shoot tissue taken approximately 20 cm above the soil surface</tissue>
    </source>
</reference>
<accession>A0A0A8XNP1</accession>
<organism evidence="1">
    <name type="scientific">Arundo donax</name>
    <name type="common">Giant reed</name>
    <name type="synonym">Donax arundinaceus</name>
    <dbReference type="NCBI Taxonomy" id="35708"/>
    <lineage>
        <taxon>Eukaryota</taxon>
        <taxon>Viridiplantae</taxon>
        <taxon>Streptophyta</taxon>
        <taxon>Embryophyta</taxon>
        <taxon>Tracheophyta</taxon>
        <taxon>Spermatophyta</taxon>
        <taxon>Magnoliopsida</taxon>
        <taxon>Liliopsida</taxon>
        <taxon>Poales</taxon>
        <taxon>Poaceae</taxon>
        <taxon>PACMAD clade</taxon>
        <taxon>Arundinoideae</taxon>
        <taxon>Arundineae</taxon>
        <taxon>Arundo</taxon>
    </lineage>
</organism>
<dbReference type="AlphaFoldDB" id="A0A0A8XNP1"/>
<name>A0A0A8XNP1_ARUDO</name>
<dbReference type="EMBL" id="GBRH01282771">
    <property type="protein sequence ID" value="JAD15124.1"/>
    <property type="molecule type" value="Transcribed_RNA"/>
</dbReference>
<proteinExistence type="predicted"/>
<sequence>MVTAMLPLFLDQYLGTKALNQYLGTKAVKSATRVHVKQLQKGMLDLIARRKRTSPQSWLIFQISNLVRESQKRCGGYQN</sequence>